<evidence type="ECO:0000313" key="1">
    <source>
        <dbReference type="EMBL" id="KIZ18467.1"/>
    </source>
</evidence>
<accession>A0A0D7CST6</accession>
<organism evidence="1 2">
    <name type="scientific">Streptomyces natalensis ATCC 27448</name>
    <dbReference type="NCBI Taxonomy" id="1240678"/>
    <lineage>
        <taxon>Bacteria</taxon>
        <taxon>Bacillati</taxon>
        <taxon>Actinomycetota</taxon>
        <taxon>Actinomycetes</taxon>
        <taxon>Kitasatosporales</taxon>
        <taxon>Streptomycetaceae</taxon>
        <taxon>Streptomyces</taxon>
    </lineage>
</organism>
<dbReference type="PATRIC" id="fig|1240678.4.peg.1593"/>
<name>A0A0D7CST6_9ACTN</name>
<gene>
    <name evidence="1" type="ORF">SNA_07600</name>
</gene>
<sequence length="113" mass="11687">MDMVPEVTTQMAFTVSADTTVPAGRTITLTFPPGVTLAPGGTVRYICPPGSNLLLTPTVGPGGSMSFTAWEINPSTACFYSVDVQASTTTPGPLQGSITVDDTTATTQFNIIN</sequence>
<dbReference type="Proteomes" id="UP000032458">
    <property type="component" value="Unassembled WGS sequence"/>
</dbReference>
<evidence type="ECO:0008006" key="3">
    <source>
        <dbReference type="Google" id="ProtNLM"/>
    </source>
</evidence>
<dbReference type="AlphaFoldDB" id="A0A0D7CST6"/>
<proteinExistence type="predicted"/>
<reference evidence="1 2" key="1">
    <citation type="submission" date="2014-09" db="EMBL/GenBank/DDBJ databases">
        <title>Draft genome sequence of Streptomyces natalensis ATCC 27448, producer of the antifungal pimaricin.</title>
        <authorList>
            <person name="Mendes M.V."/>
            <person name="Beites T."/>
            <person name="Pires S."/>
            <person name="Santos C.L."/>
            <person name="Moradas-Ferreira P."/>
        </authorList>
    </citation>
    <scope>NUCLEOTIDE SEQUENCE [LARGE SCALE GENOMIC DNA]</scope>
    <source>
        <strain evidence="1 2">ATCC 27448</strain>
    </source>
</reference>
<protein>
    <recommendedName>
        <fullName evidence="3">Bacterial repeat domain-containing protein</fullName>
    </recommendedName>
</protein>
<evidence type="ECO:0000313" key="2">
    <source>
        <dbReference type="Proteomes" id="UP000032458"/>
    </source>
</evidence>
<dbReference type="EMBL" id="JRKI01000009">
    <property type="protein sequence ID" value="KIZ18467.1"/>
    <property type="molecule type" value="Genomic_DNA"/>
</dbReference>
<comment type="caution">
    <text evidence="1">The sequence shown here is derived from an EMBL/GenBank/DDBJ whole genome shotgun (WGS) entry which is preliminary data.</text>
</comment>
<keyword evidence="2" id="KW-1185">Reference proteome</keyword>